<dbReference type="PROSITE" id="PS51257">
    <property type="entry name" value="PROKAR_LIPOPROTEIN"/>
    <property type="match status" value="1"/>
</dbReference>
<dbReference type="PANTHER" id="PTHR42834:SF1">
    <property type="entry name" value="ENDONUCLEASE_EXONUCLEASE_PHOSPHATASE FAMILY PROTEIN (AFU_ORTHOLOGUE AFUA_3G09210)"/>
    <property type="match status" value="1"/>
</dbReference>
<dbReference type="AlphaFoldDB" id="F8EWZ4"/>
<dbReference type="InterPro" id="IPR036691">
    <property type="entry name" value="Endo/exonu/phosph_ase_sf"/>
</dbReference>
<evidence type="ECO:0000313" key="2">
    <source>
        <dbReference type="EMBL" id="AEJ18521.1"/>
    </source>
</evidence>
<dbReference type="GO" id="GO:0004519">
    <property type="term" value="F:endonuclease activity"/>
    <property type="evidence" value="ECO:0007669"/>
    <property type="project" value="UniProtKB-KW"/>
</dbReference>
<dbReference type="eggNOG" id="COG3568">
    <property type="taxonomic scope" value="Bacteria"/>
</dbReference>
<keyword evidence="3" id="KW-1185">Reference proteome</keyword>
<keyword evidence="2" id="KW-0540">Nuclease</keyword>
<sequence>MVRSFCFRLMYIQRRLRPLLWILLLPSFFFSCAGCENPFSGKKLPTHFSLATWNLQAFFDGQEIGTEYADYRLKASWNEVSYKKRLQNLGNVLSKWPEPQTKGAEHGPDIFALIEVENAAVVEDLRSGPFAQFKYTYSAFAANPGASLGLGLLSRFPIIATKTHSMQTASYSTPRPMLEAEIELSKESQERLHLFVCHWKSKLGDPEDTEALRRASAQLVNRRIVELASEYTNVQPLILVVGDLNENADEYARQGSRFITALMPTGASAVAEVSSEANHETNTNRFNSIATRPCSFIILTGSPSMVSIPDSGPVTLYSPWYTVVWNGSYAYHGTWESIDHILLSPGFFNGIGWEYTAFSVIDYTPFSNEAGYPNSFNPRTGSGVSDHLPIMVDFHRI</sequence>
<dbReference type="SUPFAM" id="SSF56219">
    <property type="entry name" value="DNase I-like"/>
    <property type="match status" value="1"/>
</dbReference>
<name>F8EWZ4_GRAC1</name>
<dbReference type="PANTHER" id="PTHR42834">
    <property type="entry name" value="ENDONUCLEASE/EXONUCLEASE/PHOSPHATASE FAMILY PROTEIN (AFU_ORTHOLOGUE AFUA_3G09210)"/>
    <property type="match status" value="1"/>
</dbReference>
<dbReference type="Proteomes" id="UP000000503">
    <property type="component" value="Chromosome"/>
</dbReference>
<keyword evidence="2" id="KW-0378">Hydrolase</keyword>
<gene>
    <name evidence="2" type="ordered locus">Spica_0357</name>
</gene>
<dbReference type="KEGG" id="scd:Spica_0357"/>
<evidence type="ECO:0000259" key="1">
    <source>
        <dbReference type="Pfam" id="PF19580"/>
    </source>
</evidence>
<dbReference type="OrthoDB" id="184983at2"/>
<protein>
    <submittedName>
        <fullName evidence="2">Endonuclease/exonuclease/phosphatase</fullName>
    </submittedName>
</protein>
<dbReference type="InterPro" id="IPR005135">
    <property type="entry name" value="Endo/exonuclease/phosphatase"/>
</dbReference>
<dbReference type="STRING" id="744872.Spica_0357"/>
<evidence type="ECO:0000313" key="3">
    <source>
        <dbReference type="Proteomes" id="UP000000503"/>
    </source>
</evidence>
<keyword evidence="2" id="KW-0255">Endonuclease</keyword>
<dbReference type="RefSeq" id="WP_013967833.1">
    <property type="nucleotide sequence ID" value="NC_015732.1"/>
</dbReference>
<feature type="domain" description="Endonuclease/exonuclease/phosphatase" evidence="1">
    <location>
        <begin position="50"/>
        <end position="250"/>
    </location>
</feature>
<dbReference type="HOGENOM" id="CLU_058239_0_0_12"/>
<dbReference type="EMBL" id="CP002868">
    <property type="protein sequence ID" value="AEJ18521.1"/>
    <property type="molecule type" value="Genomic_DNA"/>
</dbReference>
<dbReference type="Pfam" id="PF19580">
    <property type="entry name" value="Exo_endo_phos_3"/>
    <property type="match status" value="1"/>
</dbReference>
<proteinExistence type="predicted"/>
<reference evidence="3" key="1">
    <citation type="journal article" date="2013" name="Stand. Genomic Sci.">
        <title>Genome sequence of the thermophilic fresh-water bacterium Spirochaeta caldaria type strain (H1(T)), reclassification of Spirochaeta caldaria, Spirochaeta stenostrepta, and Spirochaeta zuelzerae in the genus Treponema as Treponema caldaria comb. nov., Treponema stenostrepta comb. nov., and Treponema zuelzerae comb. nov., and emendation of the genus Treponema.</title>
        <authorList>
            <person name="Abt B."/>
            <person name="Goker M."/>
            <person name="Scheuner C."/>
            <person name="Han C."/>
            <person name="Lu M."/>
            <person name="Misra M."/>
            <person name="Lapidus A."/>
            <person name="Nolan M."/>
            <person name="Lucas S."/>
            <person name="Hammon N."/>
            <person name="Deshpande S."/>
            <person name="Cheng J.F."/>
            <person name="Tapia R."/>
            <person name="Goodwin L.A."/>
            <person name="Pitluck S."/>
            <person name="Liolios K."/>
            <person name="Pagani I."/>
            <person name="Ivanova N."/>
            <person name="Mavromatis K."/>
            <person name="Mikhailova N."/>
            <person name="Huntemann M."/>
            <person name="Pati A."/>
            <person name="Chen A."/>
            <person name="Palaniappan K."/>
            <person name="Land M."/>
            <person name="Hauser L."/>
            <person name="Jeffries C.D."/>
            <person name="Rohde M."/>
            <person name="Spring S."/>
            <person name="Gronow S."/>
            <person name="Detter J.C."/>
            <person name="Bristow J."/>
            <person name="Eisen J.A."/>
            <person name="Markowitz V."/>
            <person name="Hugenholtz P."/>
            <person name="Kyrpides N.C."/>
            <person name="Woyke T."/>
            <person name="Klenk H.P."/>
        </authorList>
    </citation>
    <scope>NUCLEOTIDE SEQUENCE</scope>
    <source>
        <strain evidence="3">ATCC 51460 / DSM 7334 / H1</strain>
    </source>
</reference>
<organism evidence="2 3">
    <name type="scientific">Gracilinema caldarium (strain ATCC 51460 / DSM 7334 / H1)</name>
    <name type="common">Treponema caldarium</name>
    <dbReference type="NCBI Taxonomy" id="744872"/>
    <lineage>
        <taxon>Bacteria</taxon>
        <taxon>Pseudomonadati</taxon>
        <taxon>Spirochaetota</taxon>
        <taxon>Spirochaetia</taxon>
        <taxon>Spirochaetales</taxon>
        <taxon>Breznakiellaceae</taxon>
        <taxon>Gracilinema</taxon>
    </lineage>
</organism>
<accession>F8EWZ4</accession>
<dbReference type="Gene3D" id="3.60.10.10">
    <property type="entry name" value="Endonuclease/exonuclease/phosphatase"/>
    <property type="match status" value="1"/>
</dbReference>